<evidence type="ECO:0000256" key="1">
    <source>
        <dbReference type="ARBA" id="ARBA00009879"/>
    </source>
</evidence>
<comment type="catalytic activity">
    <reaction evidence="13">
        <text>pyridoxal + ATP = pyridoxal 5'-phosphate + ADP + H(+)</text>
        <dbReference type="Rhea" id="RHEA:10224"/>
        <dbReference type="ChEBI" id="CHEBI:15378"/>
        <dbReference type="ChEBI" id="CHEBI:17310"/>
        <dbReference type="ChEBI" id="CHEBI:30616"/>
        <dbReference type="ChEBI" id="CHEBI:456216"/>
        <dbReference type="ChEBI" id="CHEBI:597326"/>
        <dbReference type="EC" id="2.7.1.35"/>
    </reaction>
</comment>
<dbReference type="GO" id="GO:0008902">
    <property type="term" value="F:hydroxymethylpyrimidine kinase activity"/>
    <property type="evidence" value="ECO:0007669"/>
    <property type="project" value="TreeGrafter"/>
</dbReference>
<dbReference type="SUPFAM" id="SSF53613">
    <property type="entry name" value="Ribokinase-like"/>
    <property type="match status" value="1"/>
</dbReference>
<accession>K8ZBS3</accession>
<proteinExistence type="inferred from homology"/>
<keyword evidence="4" id="KW-0479">Metal-binding</keyword>
<dbReference type="EMBL" id="AMYT01000017">
    <property type="protein sequence ID" value="EKU27487.1"/>
    <property type="molecule type" value="Genomic_DNA"/>
</dbReference>
<evidence type="ECO:0000256" key="2">
    <source>
        <dbReference type="ARBA" id="ARBA00012104"/>
    </source>
</evidence>
<dbReference type="InterPro" id="IPR004399">
    <property type="entry name" value="HMP/HMP-P_kinase_dom"/>
</dbReference>
<dbReference type="GO" id="GO:0005524">
    <property type="term" value="F:ATP binding"/>
    <property type="evidence" value="ECO:0007669"/>
    <property type="project" value="UniProtKB-KW"/>
</dbReference>
<organism evidence="15 16">
    <name type="scientific">Catellicoccus marimammalium M35/04/3</name>
    <dbReference type="NCBI Taxonomy" id="1234409"/>
    <lineage>
        <taxon>Bacteria</taxon>
        <taxon>Bacillati</taxon>
        <taxon>Bacillota</taxon>
        <taxon>Bacilli</taxon>
        <taxon>Lactobacillales</taxon>
        <taxon>Enterococcaceae</taxon>
        <taxon>Catellicoccus</taxon>
    </lineage>
</organism>
<evidence type="ECO:0000256" key="5">
    <source>
        <dbReference type="ARBA" id="ARBA00022741"/>
    </source>
</evidence>
<dbReference type="PANTHER" id="PTHR20858:SF19">
    <property type="entry name" value="PYRIDOXINE KINASE"/>
    <property type="match status" value="1"/>
</dbReference>
<keyword evidence="8" id="KW-0460">Magnesium</keyword>
<dbReference type="RefSeq" id="WP_009490305.1">
    <property type="nucleotide sequence ID" value="NZ_AMYT01000017.1"/>
</dbReference>
<keyword evidence="6 15" id="KW-0418">Kinase</keyword>
<keyword evidence="3 15" id="KW-0808">Transferase</keyword>
<evidence type="ECO:0000256" key="4">
    <source>
        <dbReference type="ARBA" id="ARBA00022723"/>
    </source>
</evidence>
<dbReference type="InterPro" id="IPR029056">
    <property type="entry name" value="Ribokinase-like"/>
</dbReference>
<dbReference type="PANTHER" id="PTHR20858">
    <property type="entry name" value="PHOSPHOMETHYLPYRIMIDINE KINASE"/>
    <property type="match status" value="1"/>
</dbReference>
<evidence type="ECO:0000256" key="6">
    <source>
        <dbReference type="ARBA" id="ARBA00022777"/>
    </source>
</evidence>
<dbReference type="STRING" id="1234409.C683_0818"/>
<dbReference type="OrthoDB" id="9810880at2"/>
<comment type="similarity">
    <text evidence="1">Belongs to the ThiD family.</text>
</comment>
<keyword evidence="5" id="KW-0547">Nucleotide-binding</keyword>
<protein>
    <recommendedName>
        <fullName evidence="2">pyridoxal kinase</fullName>
        <ecNumber evidence="2">2.7.1.35</ecNumber>
    </recommendedName>
    <alternativeName>
        <fullName evidence="10">PN/PL/PM kinase</fullName>
    </alternativeName>
    <alternativeName>
        <fullName evidence="11">Pyridoxal kinase</fullName>
    </alternativeName>
    <alternativeName>
        <fullName evidence="9">Pyridoxamine kinase</fullName>
    </alternativeName>
    <alternativeName>
        <fullName evidence="12">Vitamin B6 kinase</fullName>
    </alternativeName>
</protein>
<evidence type="ECO:0000256" key="9">
    <source>
        <dbReference type="ARBA" id="ARBA00042307"/>
    </source>
</evidence>
<dbReference type="CDD" id="cd01169">
    <property type="entry name" value="HMPP_kinase"/>
    <property type="match status" value="1"/>
</dbReference>
<evidence type="ECO:0000256" key="7">
    <source>
        <dbReference type="ARBA" id="ARBA00022840"/>
    </source>
</evidence>
<evidence type="ECO:0000256" key="13">
    <source>
        <dbReference type="ARBA" id="ARBA00049293"/>
    </source>
</evidence>
<dbReference type="InterPro" id="IPR013749">
    <property type="entry name" value="PM/HMP-P_kinase-1"/>
</dbReference>
<evidence type="ECO:0000313" key="16">
    <source>
        <dbReference type="Proteomes" id="UP000016057"/>
    </source>
</evidence>
<dbReference type="GO" id="GO:0009228">
    <property type="term" value="P:thiamine biosynthetic process"/>
    <property type="evidence" value="ECO:0007669"/>
    <property type="project" value="InterPro"/>
</dbReference>
<dbReference type="Proteomes" id="UP000016057">
    <property type="component" value="Unassembled WGS sequence"/>
</dbReference>
<dbReference type="GO" id="GO:0046872">
    <property type="term" value="F:metal ion binding"/>
    <property type="evidence" value="ECO:0007669"/>
    <property type="project" value="UniProtKB-KW"/>
</dbReference>
<name>K8ZBS3_9ENTE</name>
<dbReference type="FunFam" id="3.40.1190.20:FF:000003">
    <property type="entry name" value="Phosphomethylpyrimidine kinase ThiD"/>
    <property type="match status" value="1"/>
</dbReference>
<evidence type="ECO:0000256" key="8">
    <source>
        <dbReference type="ARBA" id="ARBA00022842"/>
    </source>
</evidence>
<comment type="caution">
    <text evidence="15">The sequence shown here is derived from an EMBL/GenBank/DDBJ whole genome shotgun (WGS) entry which is preliminary data.</text>
</comment>
<evidence type="ECO:0000256" key="11">
    <source>
        <dbReference type="ARBA" id="ARBA00042396"/>
    </source>
</evidence>
<keyword evidence="16" id="KW-1185">Reference proteome</keyword>
<dbReference type="GO" id="GO:0008478">
    <property type="term" value="F:pyridoxal kinase activity"/>
    <property type="evidence" value="ECO:0007669"/>
    <property type="project" value="UniProtKB-EC"/>
</dbReference>
<evidence type="ECO:0000259" key="14">
    <source>
        <dbReference type="Pfam" id="PF08543"/>
    </source>
</evidence>
<keyword evidence="7" id="KW-0067">ATP-binding</keyword>
<evidence type="ECO:0000256" key="3">
    <source>
        <dbReference type="ARBA" id="ARBA00022679"/>
    </source>
</evidence>
<dbReference type="AlphaFoldDB" id="K8ZBS3"/>
<evidence type="ECO:0000313" key="15">
    <source>
        <dbReference type="EMBL" id="EKU27487.1"/>
    </source>
</evidence>
<evidence type="ECO:0000256" key="10">
    <source>
        <dbReference type="ARBA" id="ARBA00042348"/>
    </source>
</evidence>
<evidence type="ECO:0000256" key="12">
    <source>
        <dbReference type="ARBA" id="ARBA00042531"/>
    </source>
</evidence>
<sequence length="265" mass="28999">MTKKILTIAGSDITGGAGQAADLKVFSAHHCYGMSALSCIVTFSKAHQYMPEIYPVHASILKDQLDTITDLNRLDAIKTGMLPEEKQIHLVARWLKSQAENNVPIIIDPVMVCKNNGEENLEKLKESIIKELLPLATVTTPNLVEAEALADMKIQTKEDMAAAAEKIHELGPKYVVIKGGARLEGDVAVDLLFDGKEFHYFEREKITEGFNHGAGCSFAAAITSNLALEKDITDAVRDAKEFVYHAIDSGLELGPRSSAVFVNYK</sequence>
<dbReference type="eggNOG" id="COG0351">
    <property type="taxonomic scope" value="Bacteria"/>
</dbReference>
<reference evidence="15 16" key="1">
    <citation type="journal article" date="2013" name="Genome Announc.">
        <title>Draft Genome Sequence of Catellicoccus marimammalium, a Novel Species Commonly Found in Gull Feces.</title>
        <authorList>
            <person name="Weigand M.R."/>
            <person name="Ryu H."/>
            <person name="Bozcek L."/>
            <person name="Konstantinidis K.T."/>
            <person name="Santo Domingo J.W."/>
        </authorList>
    </citation>
    <scope>NUCLEOTIDE SEQUENCE [LARGE SCALE GENOMIC DNA]</scope>
    <source>
        <strain evidence="15 16">M35/04/3</strain>
    </source>
</reference>
<dbReference type="NCBIfam" id="TIGR00097">
    <property type="entry name" value="HMP-P_kinase"/>
    <property type="match status" value="1"/>
</dbReference>
<dbReference type="Pfam" id="PF08543">
    <property type="entry name" value="Phos_pyr_kin"/>
    <property type="match status" value="1"/>
</dbReference>
<feature type="domain" description="Pyridoxamine kinase/Phosphomethylpyrimidine kinase" evidence="14">
    <location>
        <begin position="12"/>
        <end position="256"/>
    </location>
</feature>
<dbReference type="GO" id="GO:0008972">
    <property type="term" value="F:phosphomethylpyrimidine kinase activity"/>
    <property type="evidence" value="ECO:0007669"/>
    <property type="project" value="InterPro"/>
</dbReference>
<dbReference type="EC" id="2.7.1.35" evidence="2"/>
<dbReference type="GO" id="GO:0005829">
    <property type="term" value="C:cytosol"/>
    <property type="evidence" value="ECO:0007669"/>
    <property type="project" value="TreeGrafter"/>
</dbReference>
<dbReference type="NCBIfam" id="NF009078">
    <property type="entry name" value="PRK12413.1"/>
    <property type="match status" value="1"/>
</dbReference>
<dbReference type="Gene3D" id="3.40.1190.20">
    <property type="match status" value="1"/>
</dbReference>
<gene>
    <name evidence="15" type="ORF">C683_0818</name>
</gene>